<protein>
    <submittedName>
        <fullName evidence="1">Thioredoxin-like oxidoreductase</fullName>
    </submittedName>
</protein>
<gene>
    <name evidence="1" type="ORF">NCTC12195_03460</name>
</gene>
<accession>A0A380FIC0</accession>
<evidence type="ECO:0000313" key="1">
    <source>
        <dbReference type="EMBL" id="SUM33952.1"/>
    </source>
</evidence>
<organism evidence="1 2">
    <name type="scientific">Staphylococcus gallinarum</name>
    <dbReference type="NCBI Taxonomy" id="1293"/>
    <lineage>
        <taxon>Bacteria</taxon>
        <taxon>Bacillati</taxon>
        <taxon>Bacillota</taxon>
        <taxon>Bacilli</taxon>
        <taxon>Bacillales</taxon>
        <taxon>Staphylococcaceae</taxon>
        <taxon>Staphylococcus</taxon>
    </lineage>
</organism>
<reference evidence="1 2" key="1">
    <citation type="submission" date="2018-06" db="EMBL/GenBank/DDBJ databases">
        <authorList>
            <consortium name="Pathogen Informatics"/>
            <person name="Doyle S."/>
        </authorList>
    </citation>
    <scope>NUCLEOTIDE SEQUENCE [LARGE SCALE GENOMIC DNA]</scope>
    <source>
        <strain evidence="1 2">NCTC12195</strain>
    </source>
</reference>
<dbReference type="AlphaFoldDB" id="A0A380FIC0"/>
<proteinExistence type="predicted"/>
<evidence type="ECO:0000313" key="2">
    <source>
        <dbReference type="Proteomes" id="UP000255277"/>
    </source>
</evidence>
<dbReference type="EMBL" id="UHDK01000001">
    <property type="protein sequence ID" value="SUM33952.1"/>
    <property type="molecule type" value="Genomic_DNA"/>
</dbReference>
<name>A0A380FIC0_STAGA</name>
<sequence length="52" mass="6026">MEKQPPIKAKLKLYDQMITNARTLSEQGMFISAETMLNQSTLPHLEKIHQEL</sequence>
<dbReference type="Proteomes" id="UP000255277">
    <property type="component" value="Unassembled WGS sequence"/>
</dbReference>